<dbReference type="SUPFAM" id="SSF54593">
    <property type="entry name" value="Glyoxalase/Bleomycin resistance protein/Dihydroxybiphenyl dioxygenase"/>
    <property type="match status" value="1"/>
</dbReference>
<dbReference type="AlphaFoldDB" id="A0A2P2JEJ0"/>
<proteinExistence type="predicted"/>
<dbReference type="InterPro" id="IPR029068">
    <property type="entry name" value="Glyas_Bleomycin-R_OHBP_Dase"/>
</dbReference>
<protein>
    <submittedName>
        <fullName evidence="3">Uncharacterized protein MANES_12G054100</fullName>
    </submittedName>
</protein>
<feature type="domain" description="Glyoxalase At5g48480-like C-terminal" evidence="1">
    <location>
        <begin position="99"/>
        <end position="150"/>
    </location>
</feature>
<reference evidence="3" key="1">
    <citation type="submission" date="2018-02" db="EMBL/GenBank/DDBJ databases">
        <title>Rhizophora mucronata_Transcriptome.</title>
        <authorList>
            <person name="Meera S.P."/>
            <person name="Sreeshan A."/>
            <person name="Augustine A."/>
        </authorList>
    </citation>
    <scope>NUCLEOTIDE SEQUENCE</scope>
    <source>
        <tissue evidence="3">Leaf</tissue>
    </source>
</reference>
<dbReference type="Gene3D" id="3.10.180.10">
    <property type="entry name" value="2,3-Dihydroxybiphenyl 1,2-Dioxygenase, domain 1"/>
    <property type="match status" value="1"/>
</dbReference>
<dbReference type="PANTHER" id="PTHR34109:SF1">
    <property type="entry name" value="VOC DOMAIN-CONTAINING PROTEIN"/>
    <property type="match status" value="1"/>
</dbReference>
<evidence type="ECO:0000313" key="3">
    <source>
        <dbReference type="EMBL" id="MBW91885.1"/>
    </source>
</evidence>
<dbReference type="Pfam" id="PF22650">
    <property type="entry name" value="At5g48480-like_C"/>
    <property type="match status" value="1"/>
</dbReference>
<evidence type="ECO:0000259" key="1">
    <source>
        <dbReference type="Pfam" id="PF22650"/>
    </source>
</evidence>
<dbReference type="PANTHER" id="PTHR34109">
    <property type="entry name" value="BNAUNNG04460D PROTEIN-RELATED"/>
    <property type="match status" value="1"/>
</dbReference>
<feature type="domain" description="Glyoxalase At5g48480-like N-terminal" evidence="2">
    <location>
        <begin position="26"/>
        <end position="84"/>
    </location>
</feature>
<dbReference type="EMBL" id="GGEC01011402">
    <property type="protein sequence ID" value="MBW91885.1"/>
    <property type="molecule type" value="Transcribed_RNA"/>
</dbReference>
<sequence>MAQLEDKNGGSQKADVEVAFTAVKPQLFVEAPKASDAVQFYKTAFGAVETGRITQPKRKADQELPHVVSAQLQLAGCTILVADLADDSPTVKTDVAEITLCLETEDVEGAISKAVAAGAVAEGEITEGGGACFGCERVGQVKDPYGFVWFICSPAKKCCADAET</sequence>
<accession>A0A2P2JEJ0</accession>
<dbReference type="InterPro" id="IPR054575">
    <property type="entry name" value="At5g48480-like_C"/>
</dbReference>
<dbReference type="Pfam" id="PF22656">
    <property type="entry name" value="At5g48480-like_N"/>
    <property type="match status" value="1"/>
</dbReference>
<dbReference type="InterPro" id="IPR054576">
    <property type="entry name" value="At5g48480-like_N"/>
</dbReference>
<name>A0A2P2JEJ0_RHIMU</name>
<organism evidence="3">
    <name type="scientific">Rhizophora mucronata</name>
    <name type="common">Asiatic mangrove</name>
    <dbReference type="NCBI Taxonomy" id="61149"/>
    <lineage>
        <taxon>Eukaryota</taxon>
        <taxon>Viridiplantae</taxon>
        <taxon>Streptophyta</taxon>
        <taxon>Embryophyta</taxon>
        <taxon>Tracheophyta</taxon>
        <taxon>Spermatophyta</taxon>
        <taxon>Magnoliopsida</taxon>
        <taxon>eudicotyledons</taxon>
        <taxon>Gunneridae</taxon>
        <taxon>Pentapetalae</taxon>
        <taxon>rosids</taxon>
        <taxon>fabids</taxon>
        <taxon>Malpighiales</taxon>
        <taxon>Rhizophoraceae</taxon>
        <taxon>Rhizophora</taxon>
    </lineage>
</organism>
<evidence type="ECO:0000259" key="2">
    <source>
        <dbReference type="Pfam" id="PF22656"/>
    </source>
</evidence>